<sequence>MTSVPEQTSSSTPSTPFVEAWLAGPANTQFYTRTYPAPSPRAVLLFVHGFAEHVGRYEWAHSTYASRGIIVFTYDQRGFGRTALDREKKSGHSSYGRTSAKEQLWDIEWWVRHLKKEYEGLPVFLMGHSMGGGLALAFGTRTSPPPEKDTLATLSGVIASSPLLLQTFPASKIARRAGGLLSGVFPGLAIPAPVPVEDLSHDPVANNANAADPWIIQKGSLKGLHDMLSGGEQLLWNDYKHWPRSLPLLIVHGDADRVTSFKAAQEFFDKLDAEDKDFKPFKGGYHELVHEPDGVKEKFVDECIAWVLKHVEGQAPQGATEMTASKL</sequence>
<name>A0A371CT21_9APHY</name>
<dbReference type="Gene3D" id="3.40.50.1820">
    <property type="entry name" value="alpha/beta hydrolase"/>
    <property type="match status" value="1"/>
</dbReference>
<evidence type="ECO:0000313" key="3">
    <source>
        <dbReference type="Proteomes" id="UP000256964"/>
    </source>
</evidence>
<evidence type="ECO:0000259" key="1">
    <source>
        <dbReference type="Pfam" id="PF12146"/>
    </source>
</evidence>
<dbReference type="Proteomes" id="UP000256964">
    <property type="component" value="Unassembled WGS sequence"/>
</dbReference>
<accession>A0A371CT21</accession>
<dbReference type="InterPro" id="IPR022742">
    <property type="entry name" value="Hydrolase_4"/>
</dbReference>
<dbReference type="AlphaFoldDB" id="A0A371CT21"/>
<dbReference type="InterPro" id="IPR051044">
    <property type="entry name" value="MAG_DAG_Lipase"/>
</dbReference>
<dbReference type="EMBL" id="KZ857465">
    <property type="protein sequence ID" value="RDX43407.1"/>
    <property type="molecule type" value="Genomic_DNA"/>
</dbReference>
<dbReference type="Pfam" id="PF12146">
    <property type="entry name" value="Hydrolase_4"/>
    <property type="match status" value="1"/>
</dbReference>
<dbReference type="OrthoDB" id="10249433at2759"/>
<proteinExistence type="predicted"/>
<dbReference type="SUPFAM" id="SSF53474">
    <property type="entry name" value="alpha/beta-Hydrolases"/>
    <property type="match status" value="1"/>
</dbReference>
<organism evidence="2 3">
    <name type="scientific">Lentinus brumalis</name>
    <dbReference type="NCBI Taxonomy" id="2498619"/>
    <lineage>
        <taxon>Eukaryota</taxon>
        <taxon>Fungi</taxon>
        <taxon>Dikarya</taxon>
        <taxon>Basidiomycota</taxon>
        <taxon>Agaricomycotina</taxon>
        <taxon>Agaricomycetes</taxon>
        <taxon>Polyporales</taxon>
        <taxon>Polyporaceae</taxon>
        <taxon>Lentinus</taxon>
    </lineage>
</organism>
<dbReference type="InterPro" id="IPR029058">
    <property type="entry name" value="AB_hydrolase_fold"/>
</dbReference>
<gene>
    <name evidence="2" type="ORF">OH76DRAFT_1487886</name>
</gene>
<keyword evidence="3" id="KW-1185">Reference proteome</keyword>
<reference evidence="2 3" key="1">
    <citation type="journal article" date="2018" name="Biotechnol. Biofuels">
        <title>Integrative visual omics of the white-rot fungus Polyporus brumalis exposes the biotechnological potential of its oxidative enzymes for delignifying raw plant biomass.</title>
        <authorList>
            <person name="Miyauchi S."/>
            <person name="Rancon A."/>
            <person name="Drula E."/>
            <person name="Hage H."/>
            <person name="Chaduli D."/>
            <person name="Favel A."/>
            <person name="Grisel S."/>
            <person name="Henrissat B."/>
            <person name="Herpoel-Gimbert I."/>
            <person name="Ruiz-Duenas F.J."/>
            <person name="Chevret D."/>
            <person name="Hainaut M."/>
            <person name="Lin J."/>
            <person name="Wang M."/>
            <person name="Pangilinan J."/>
            <person name="Lipzen A."/>
            <person name="Lesage-Meessen L."/>
            <person name="Navarro D."/>
            <person name="Riley R."/>
            <person name="Grigoriev I.V."/>
            <person name="Zhou S."/>
            <person name="Raouche S."/>
            <person name="Rosso M.N."/>
        </authorList>
    </citation>
    <scope>NUCLEOTIDE SEQUENCE [LARGE SCALE GENOMIC DNA]</scope>
    <source>
        <strain evidence="2 3">BRFM 1820</strain>
    </source>
</reference>
<feature type="domain" description="Serine aminopeptidase S33" evidence="1">
    <location>
        <begin position="39"/>
        <end position="293"/>
    </location>
</feature>
<evidence type="ECO:0000313" key="2">
    <source>
        <dbReference type="EMBL" id="RDX43407.1"/>
    </source>
</evidence>
<protein>
    <submittedName>
        <fullName evidence="2">Lysophospholipase</fullName>
    </submittedName>
</protein>
<dbReference type="PANTHER" id="PTHR11614">
    <property type="entry name" value="PHOSPHOLIPASE-RELATED"/>
    <property type="match status" value="1"/>
</dbReference>
<dbReference type="STRING" id="139420.A0A371CT21"/>